<comment type="caution">
    <text evidence="2">The sequence shown here is derived from an EMBL/GenBank/DDBJ whole genome shotgun (WGS) entry which is preliminary data.</text>
</comment>
<dbReference type="Gene3D" id="3.30.870.10">
    <property type="entry name" value="Endonuclease Chain A"/>
    <property type="match status" value="1"/>
</dbReference>
<dbReference type="GO" id="GO:0003824">
    <property type="term" value="F:catalytic activity"/>
    <property type="evidence" value="ECO:0007669"/>
    <property type="project" value="InterPro"/>
</dbReference>
<protein>
    <recommendedName>
        <fullName evidence="1">PLD phosphodiesterase domain-containing protein</fullName>
    </recommendedName>
</protein>
<gene>
    <name evidence="2" type="ORF">HPB48_000738</name>
</gene>
<feature type="domain" description="PLD phosphodiesterase" evidence="1">
    <location>
        <begin position="6"/>
        <end position="33"/>
    </location>
</feature>
<dbReference type="EMBL" id="JABSTR010000010">
    <property type="protein sequence ID" value="KAH9380129.1"/>
    <property type="molecule type" value="Genomic_DNA"/>
</dbReference>
<dbReference type="PANTHER" id="PTHR10185">
    <property type="entry name" value="PHOSPHOLIPASE D - RELATED"/>
    <property type="match status" value="1"/>
</dbReference>
<organism evidence="2 3">
    <name type="scientific">Haemaphysalis longicornis</name>
    <name type="common">Bush tick</name>
    <dbReference type="NCBI Taxonomy" id="44386"/>
    <lineage>
        <taxon>Eukaryota</taxon>
        <taxon>Metazoa</taxon>
        <taxon>Ecdysozoa</taxon>
        <taxon>Arthropoda</taxon>
        <taxon>Chelicerata</taxon>
        <taxon>Arachnida</taxon>
        <taxon>Acari</taxon>
        <taxon>Parasitiformes</taxon>
        <taxon>Ixodida</taxon>
        <taxon>Ixodoidea</taxon>
        <taxon>Ixodidae</taxon>
        <taxon>Haemaphysalinae</taxon>
        <taxon>Haemaphysalis</taxon>
    </lineage>
</organism>
<dbReference type="InterPro" id="IPR001736">
    <property type="entry name" value="PLipase_D/transphosphatidylase"/>
</dbReference>
<dbReference type="Pfam" id="PF00614">
    <property type="entry name" value="PLDc"/>
    <property type="match status" value="1"/>
</dbReference>
<reference evidence="2 3" key="1">
    <citation type="journal article" date="2020" name="Cell">
        <title>Large-Scale Comparative Analyses of Tick Genomes Elucidate Their Genetic Diversity and Vector Capacities.</title>
        <authorList>
            <consortium name="Tick Genome and Microbiome Consortium (TIGMIC)"/>
            <person name="Jia N."/>
            <person name="Wang J."/>
            <person name="Shi W."/>
            <person name="Du L."/>
            <person name="Sun Y."/>
            <person name="Zhan W."/>
            <person name="Jiang J.F."/>
            <person name="Wang Q."/>
            <person name="Zhang B."/>
            <person name="Ji P."/>
            <person name="Bell-Sakyi L."/>
            <person name="Cui X.M."/>
            <person name="Yuan T.T."/>
            <person name="Jiang B.G."/>
            <person name="Yang W.F."/>
            <person name="Lam T.T."/>
            <person name="Chang Q.C."/>
            <person name="Ding S.J."/>
            <person name="Wang X.J."/>
            <person name="Zhu J.G."/>
            <person name="Ruan X.D."/>
            <person name="Zhao L."/>
            <person name="Wei J.T."/>
            <person name="Ye R.Z."/>
            <person name="Que T.C."/>
            <person name="Du C.H."/>
            <person name="Zhou Y.H."/>
            <person name="Cheng J.X."/>
            <person name="Dai P.F."/>
            <person name="Guo W.B."/>
            <person name="Han X.H."/>
            <person name="Huang E.J."/>
            <person name="Li L.F."/>
            <person name="Wei W."/>
            <person name="Gao Y.C."/>
            <person name="Liu J.Z."/>
            <person name="Shao H.Z."/>
            <person name="Wang X."/>
            <person name="Wang C.C."/>
            <person name="Yang T.C."/>
            <person name="Huo Q.B."/>
            <person name="Li W."/>
            <person name="Chen H.Y."/>
            <person name="Chen S.E."/>
            <person name="Zhou L.G."/>
            <person name="Ni X.B."/>
            <person name="Tian J.H."/>
            <person name="Sheng Y."/>
            <person name="Liu T."/>
            <person name="Pan Y.S."/>
            <person name="Xia L.Y."/>
            <person name="Li J."/>
            <person name="Zhao F."/>
            <person name="Cao W.C."/>
        </authorList>
    </citation>
    <scope>NUCLEOTIDE SEQUENCE [LARGE SCALE GENOMIC DNA]</scope>
    <source>
        <strain evidence="2">HaeL-2018</strain>
    </source>
</reference>
<name>A0A9J6GZ95_HAELO</name>
<dbReference type="Proteomes" id="UP000821853">
    <property type="component" value="Chromosome 8"/>
</dbReference>
<evidence type="ECO:0000313" key="3">
    <source>
        <dbReference type="Proteomes" id="UP000821853"/>
    </source>
</evidence>
<dbReference type="AlphaFoldDB" id="A0A9J6GZ95"/>
<dbReference type="SMART" id="SM00155">
    <property type="entry name" value="PLDc"/>
    <property type="match status" value="1"/>
</dbReference>
<dbReference type="InterPro" id="IPR050874">
    <property type="entry name" value="Diverse_PLD-related"/>
</dbReference>
<evidence type="ECO:0000259" key="1">
    <source>
        <dbReference type="PROSITE" id="PS50035"/>
    </source>
</evidence>
<proteinExistence type="predicted"/>
<dbReference type="VEuPathDB" id="VectorBase:HLOH_041578"/>
<keyword evidence="3" id="KW-1185">Reference proteome</keyword>
<dbReference type="PROSITE" id="PS50035">
    <property type="entry name" value="PLD"/>
    <property type="match status" value="1"/>
</dbReference>
<dbReference type="OrthoDB" id="6491832at2759"/>
<accession>A0A9J6GZ95</accession>
<evidence type="ECO:0000313" key="2">
    <source>
        <dbReference type="EMBL" id="KAH9380129.1"/>
    </source>
</evidence>
<dbReference type="SUPFAM" id="SSF56024">
    <property type="entry name" value="Phospholipase D/nuclease"/>
    <property type="match status" value="1"/>
</dbReference>
<sequence length="73" mass="8315">MKRFGKNGVLHTKFWIVDSKHAYIGSANMDWRSLTQVKEVGLLIENCSCIAKDLEKILRSTGQCLMITPVAYR</sequence>
<dbReference type="PANTHER" id="PTHR10185:SF17">
    <property type="entry name" value="GM01519P-RELATED"/>
    <property type="match status" value="1"/>
</dbReference>